<keyword evidence="2" id="KW-0325">Glycoprotein</keyword>
<keyword evidence="3" id="KW-0812">Transmembrane</keyword>
<keyword evidence="6" id="KW-1185">Reference proteome</keyword>
<evidence type="ECO:0000313" key="6">
    <source>
        <dbReference type="Proteomes" id="UP001219567"/>
    </source>
</evidence>
<evidence type="ECO:0000256" key="2">
    <source>
        <dbReference type="ARBA" id="ARBA00023180"/>
    </source>
</evidence>
<keyword evidence="5" id="KW-0012">Acyltransferase</keyword>
<dbReference type="EC" id="2.3.2.27" evidence="5"/>
<evidence type="ECO:0000256" key="1">
    <source>
        <dbReference type="ARBA" id="ARBA00022729"/>
    </source>
</evidence>
<gene>
    <name evidence="5" type="ORF">MYAM1_001509</name>
</gene>
<reference evidence="5 6" key="1">
    <citation type="submission" date="2023-03" db="EMBL/GenBank/DDBJ databases">
        <title>Mating type loci evolution in Malassezia.</title>
        <authorList>
            <person name="Coelho M.A."/>
        </authorList>
    </citation>
    <scope>NUCLEOTIDE SEQUENCE [LARGE SCALE GENOMIC DNA]</scope>
    <source>
        <strain evidence="5 6">CBS 9725</strain>
    </source>
</reference>
<name>A0AAJ5YS81_9BASI</name>
<dbReference type="GO" id="GO:0061630">
    <property type="term" value="F:ubiquitin protein ligase activity"/>
    <property type="evidence" value="ECO:0007669"/>
    <property type="project" value="UniProtKB-EC"/>
</dbReference>
<keyword evidence="3" id="KW-0472">Membrane</keyword>
<keyword evidence="3" id="KW-1133">Transmembrane helix</keyword>
<dbReference type="InterPro" id="IPR046450">
    <property type="entry name" value="PA_dom_sf"/>
</dbReference>
<dbReference type="PANTHER" id="PTHR22702">
    <property type="entry name" value="PROTEASE-ASSOCIATED DOMAIN-CONTAINING PROTEIN"/>
    <property type="match status" value="1"/>
</dbReference>
<dbReference type="InterPro" id="IPR003137">
    <property type="entry name" value="PA_domain"/>
</dbReference>
<feature type="domain" description="PA" evidence="4">
    <location>
        <begin position="70"/>
        <end position="120"/>
    </location>
</feature>
<keyword evidence="1" id="KW-0732">Signal</keyword>
<dbReference type="Proteomes" id="UP001219567">
    <property type="component" value="Chromosome 1"/>
</dbReference>
<dbReference type="SUPFAM" id="SSF52025">
    <property type="entry name" value="PA domain"/>
    <property type="match status" value="1"/>
</dbReference>
<sequence length="373" mass="41710">MSYLTRPAAFGPGKVDDEGLWGHLLPIRMFYGQDSTDGTRSNTGCPSTELKYAPKTPSILSSFFGAARKPPKDWIALVERGDCSFTDKVRLAQELGAIAVVVGDAQYEYDEDSQIDRLITLRDIPWDNDEYDQGETRPITMHPDGDTSDIVIPSCFVIRSTYLELLDLVHKSLNNSHASFRQGDKGLEVGLFLDISIPDLSALDLGMLLLFLPSILTIVFVILQQIKTMVKQYRERASVRAVRDLPSYEWHADRPWSLLVGSSDKEPPPKGAGVLPYVTWYVTRQFDRLRQIIARQRNRAYAPLDYASNSLTEAPVALAPQDTLPATNLPTTIPIHAPSTATDIRRYAQDTCAIWTASDYFHVDTSIIVTKCK</sequence>
<accession>A0AAJ5YS81</accession>
<protein>
    <submittedName>
        <fullName evidence="5">RING-type E3 ubiquitin transferase</fullName>
        <ecNumber evidence="5">2.3.2.27</ecNumber>
    </submittedName>
</protein>
<keyword evidence="5" id="KW-0808">Transferase</keyword>
<proteinExistence type="predicted"/>
<dbReference type="Pfam" id="PF02225">
    <property type="entry name" value="PA"/>
    <property type="match status" value="1"/>
</dbReference>
<dbReference type="AlphaFoldDB" id="A0AAJ5YS81"/>
<feature type="transmembrane region" description="Helical" evidence="3">
    <location>
        <begin position="205"/>
        <end position="226"/>
    </location>
</feature>
<evidence type="ECO:0000256" key="3">
    <source>
        <dbReference type="SAM" id="Phobius"/>
    </source>
</evidence>
<organism evidence="5 6">
    <name type="scientific">Malassezia yamatoensis</name>
    <dbReference type="NCBI Taxonomy" id="253288"/>
    <lineage>
        <taxon>Eukaryota</taxon>
        <taxon>Fungi</taxon>
        <taxon>Dikarya</taxon>
        <taxon>Basidiomycota</taxon>
        <taxon>Ustilaginomycotina</taxon>
        <taxon>Malasseziomycetes</taxon>
        <taxon>Malasseziales</taxon>
        <taxon>Malasseziaceae</taxon>
        <taxon>Malassezia</taxon>
    </lineage>
</organism>
<dbReference type="Gene3D" id="3.50.30.30">
    <property type="match status" value="1"/>
</dbReference>
<evidence type="ECO:0000259" key="4">
    <source>
        <dbReference type="Pfam" id="PF02225"/>
    </source>
</evidence>
<dbReference type="EMBL" id="CP119943">
    <property type="protein sequence ID" value="WFC98777.1"/>
    <property type="molecule type" value="Genomic_DNA"/>
</dbReference>
<dbReference type="PANTHER" id="PTHR22702:SF1">
    <property type="entry name" value="PROTEASE-ASSOCIATED DOMAIN-CONTAINING PROTEIN 1"/>
    <property type="match status" value="1"/>
</dbReference>
<evidence type="ECO:0000313" key="5">
    <source>
        <dbReference type="EMBL" id="WFC98777.1"/>
    </source>
</evidence>